<proteinExistence type="predicted"/>
<feature type="compositionally biased region" description="Acidic residues" evidence="1">
    <location>
        <begin position="376"/>
        <end position="386"/>
    </location>
</feature>
<feature type="region of interest" description="Disordered" evidence="1">
    <location>
        <begin position="507"/>
        <end position="556"/>
    </location>
</feature>
<dbReference type="AlphaFoldDB" id="B8KYG1"/>
<feature type="compositionally biased region" description="Acidic residues" evidence="1">
    <location>
        <begin position="526"/>
        <end position="541"/>
    </location>
</feature>
<feature type="region of interest" description="Disordered" evidence="1">
    <location>
        <begin position="352"/>
        <end position="395"/>
    </location>
</feature>
<organism evidence="3 4">
    <name type="scientific">Luminiphilus syltensis NOR5-1B</name>
    <dbReference type="NCBI Taxonomy" id="565045"/>
    <lineage>
        <taxon>Bacteria</taxon>
        <taxon>Pseudomonadati</taxon>
        <taxon>Pseudomonadota</taxon>
        <taxon>Gammaproteobacteria</taxon>
        <taxon>Cellvibrionales</taxon>
        <taxon>Halieaceae</taxon>
        <taxon>Luminiphilus</taxon>
    </lineage>
</organism>
<dbReference type="STRING" id="565045.NOR51B_2723"/>
<gene>
    <name evidence="3" type="ORF">NOR51B_2723</name>
</gene>
<feature type="transmembrane region" description="Helical" evidence="2">
    <location>
        <begin position="683"/>
        <end position="703"/>
    </location>
</feature>
<dbReference type="GO" id="GO:0005509">
    <property type="term" value="F:calcium ion binding"/>
    <property type="evidence" value="ECO:0007669"/>
    <property type="project" value="InterPro"/>
</dbReference>
<evidence type="ECO:0000313" key="4">
    <source>
        <dbReference type="Proteomes" id="UP000004699"/>
    </source>
</evidence>
<evidence type="ECO:0000256" key="1">
    <source>
        <dbReference type="SAM" id="MobiDB-lite"/>
    </source>
</evidence>
<dbReference type="Proteomes" id="UP000004699">
    <property type="component" value="Unassembled WGS sequence"/>
</dbReference>
<feature type="region of interest" description="Disordered" evidence="1">
    <location>
        <begin position="265"/>
        <end position="297"/>
    </location>
</feature>
<accession>B8KYG1</accession>
<reference evidence="4" key="1">
    <citation type="journal article" date="2013" name="BMC Microbiol.">
        <title>Taxonomy and evolution of bacteriochlorophyll a-containing members of the OM60/NOR5 clade of marine gammaproteobacteria: description of Luminiphilus syltensis gen. nov., sp. nov., reclassification of Haliea rubra as Pseudohaliea rubra gen. nov., comb. nov., and emendation of Chromatocurvus halotolerans.</title>
        <authorList>
            <person name="Spring S."/>
            <person name="Riedel T."/>
            <person name="Sproer C."/>
            <person name="Yan S."/>
            <person name="Harder J."/>
            <person name="Fuchs B.M."/>
        </authorList>
    </citation>
    <scope>NUCLEOTIDE SEQUENCE [LARGE SCALE GENOMIC DNA]</scope>
    <source>
        <strain evidence="4">NOR51-B</strain>
    </source>
</reference>
<dbReference type="RefSeq" id="WP_009021512.1">
    <property type="nucleotide sequence ID" value="NZ_DS999411.1"/>
</dbReference>
<keyword evidence="2" id="KW-0812">Transmembrane</keyword>
<dbReference type="eggNOG" id="COG3343">
    <property type="taxonomic scope" value="Bacteria"/>
</dbReference>
<dbReference type="InterPro" id="IPR028974">
    <property type="entry name" value="TSP_type-3_rpt"/>
</dbReference>
<dbReference type="NCBIfam" id="NF041766">
    <property type="entry name" value="choice_anch_U"/>
    <property type="match status" value="2"/>
</dbReference>
<evidence type="ECO:0000313" key="3">
    <source>
        <dbReference type="EMBL" id="EED36770.1"/>
    </source>
</evidence>
<keyword evidence="2" id="KW-1133">Transmembrane helix</keyword>
<dbReference type="InterPro" id="IPR053784">
    <property type="entry name" value="Choice_anch_U_dom"/>
</dbReference>
<keyword evidence="4" id="KW-1185">Reference proteome</keyword>
<feature type="compositionally biased region" description="Gly residues" evidence="1">
    <location>
        <begin position="543"/>
        <end position="552"/>
    </location>
</feature>
<sequence length="707" mass="71271">MPHRLLSLAPFFLFFVFLTTATVTQAKVFITIEEVGDNVVVTAVGSALFTDLALSSQSDLDPNLFHQDDSGVVSGAIIVGNSALDASEYRIPAVPANFYIAGDLFPSLAADSATGGAVGLQVGGSEAILFLPPDYGGAFDEPNPINSSATFNNQTIASLSLRPGTYTWEWGNANPDSLTLFIVDPSAETSELNVTYEQVGNDVVATATGSADITELTLLDPTLYTLASSANGMFWRGSIANGRLFESVTGPCVGDCTQYGIPPTANRPRSANFFTPGDSSSGGGGAGVTESDRATSTGRGAQLILPSGYSSGDPISASSTFSDESLLVNLQAVPGEYIWKWGGSNPGRLTITIVDPNADDDGDGTPNGNDTFPDNPTEDTDSDNDGIGDNGDAGGTGIGLSVVDASLGCQINSVASSAPDTTNAPGPVAPLQLAFTIEGCGSPVEVIAQFGDPLPDGSVAYKVSAGGVWSEIPGAVLSGNSVRYTVTDGGPLDSDGIANGTIVDPVATAVPLPDDDGDGTPNDSDAFPDDPTEDTDSDNDGIGDNGDAGGTRVGLSVVGASPGCQINSVASSAPDTTNAPGPAGPLQLAFTIEGCGSPVEVIAQFGDPLPDGSVAYKVSAGGVWSEIPGAVVSGNSVRYTVTDGGPLDSDGVANGTIVDPVATAVPSATNPTTPGAPARPVPALGGFGLLLLGGLIAGLGLLIRRKR</sequence>
<dbReference type="HOGENOM" id="CLU_390192_0_0_6"/>
<protein>
    <submittedName>
        <fullName evidence="3">Thrombospondin type 3 repeat family protein</fullName>
    </submittedName>
</protein>
<dbReference type="Gene3D" id="4.10.1080.10">
    <property type="entry name" value="TSP type-3 repeat"/>
    <property type="match status" value="1"/>
</dbReference>
<dbReference type="OrthoDB" id="5741897at2"/>
<evidence type="ECO:0000256" key="2">
    <source>
        <dbReference type="SAM" id="Phobius"/>
    </source>
</evidence>
<dbReference type="EMBL" id="DS999411">
    <property type="protein sequence ID" value="EED36770.1"/>
    <property type="molecule type" value="Genomic_DNA"/>
</dbReference>
<keyword evidence="2" id="KW-0472">Membrane</keyword>
<name>B8KYG1_9GAMM</name>